<evidence type="ECO:0000256" key="1">
    <source>
        <dbReference type="SAM" id="MobiDB-lite"/>
    </source>
</evidence>
<dbReference type="STRING" id="39966.A0A369JPT1"/>
<feature type="compositionally biased region" description="Pro residues" evidence="1">
    <location>
        <begin position="25"/>
        <end position="36"/>
    </location>
</feature>
<feature type="compositionally biased region" description="Basic and acidic residues" evidence="1">
    <location>
        <begin position="412"/>
        <end position="421"/>
    </location>
</feature>
<gene>
    <name evidence="2" type="ORF">Hypma_011216</name>
</gene>
<dbReference type="AlphaFoldDB" id="A0A369JPT1"/>
<keyword evidence="3" id="KW-1185">Reference proteome</keyword>
<proteinExistence type="predicted"/>
<feature type="region of interest" description="Disordered" evidence="1">
    <location>
        <begin position="20"/>
        <end position="39"/>
    </location>
</feature>
<evidence type="ECO:0000313" key="2">
    <source>
        <dbReference type="EMBL" id="RDB21673.1"/>
    </source>
</evidence>
<name>A0A369JPT1_HYPMA</name>
<comment type="caution">
    <text evidence="2">The sequence shown here is derived from an EMBL/GenBank/DDBJ whole genome shotgun (WGS) entry which is preliminary data.</text>
</comment>
<dbReference type="InParanoid" id="A0A369JPT1"/>
<protein>
    <submittedName>
        <fullName evidence="2">Uncharacterized protein</fullName>
    </submittedName>
</protein>
<dbReference type="Proteomes" id="UP000076154">
    <property type="component" value="Unassembled WGS sequence"/>
</dbReference>
<organism evidence="2 3">
    <name type="scientific">Hypsizygus marmoreus</name>
    <name type="common">White beech mushroom</name>
    <name type="synonym">Agaricus marmoreus</name>
    <dbReference type="NCBI Taxonomy" id="39966"/>
    <lineage>
        <taxon>Eukaryota</taxon>
        <taxon>Fungi</taxon>
        <taxon>Dikarya</taxon>
        <taxon>Basidiomycota</taxon>
        <taxon>Agaricomycotina</taxon>
        <taxon>Agaricomycetes</taxon>
        <taxon>Agaricomycetidae</taxon>
        <taxon>Agaricales</taxon>
        <taxon>Tricholomatineae</taxon>
        <taxon>Lyophyllaceae</taxon>
        <taxon>Hypsizygus</taxon>
    </lineage>
</organism>
<feature type="compositionally biased region" description="Polar residues" evidence="1">
    <location>
        <begin position="324"/>
        <end position="333"/>
    </location>
</feature>
<evidence type="ECO:0000313" key="3">
    <source>
        <dbReference type="Proteomes" id="UP000076154"/>
    </source>
</evidence>
<feature type="region of interest" description="Disordered" evidence="1">
    <location>
        <begin position="301"/>
        <end position="376"/>
    </location>
</feature>
<accession>A0A369JPT1</accession>
<dbReference type="OrthoDB" id="3141838at2759"/>
<feature type="region of interest" description="Disordered" evidence="1">
    <location>
        <begin position="394"/>
        <end position="435"/>
    </location>
</feature>
<dbReference type="EMBL" id="LUEZ02000054">
    <property type="protein sequence ID" value="RDB21673.1"/>
    <property type="molecule type" value="Genomic_DNA"/>
</dbReference>
<reference evidence="2" key="1">
    <citation type="submission" date="2018-04" db="EMBL/GenBank/DDBJ databases">
        <title>Whole genome sequencing of Hypsizygus marmoreus.</title>
        <authorList>
            <person name="Choi I.-G."/>
            <person name="Min B."/>
            <person name="Kim J.-G."/>
            <person name="Kim S."/>
            <person name="Oh Y.-L."/>
            <person name="Kong W.-S."/>
            <person name="Park H."/>
            <person name="Jeong J."/>
            <person name="Song E.-S."/>
        </authorList>
    </citation>
    <scope>NUCLEOTIDE SEQUENCE [LARGE SCALE GENOMIC DNA]</scope>
    <source>
        <strain evidence="2">51987-8</strain>
    </source>
</reference>
<feature type="region of interest" description="Disordered" evidence="1">
    <location>
        <begin position="471"/>
        <end position="540"/>
    </location>
</feature>
<sequence length="540" mass="61495">MAAAATETWQGYQFPTSRPRFHYAQPPPQSLPPDIPVPARNEKELSRESLITILTYFSTLISSHFNGRPIRLVVHGGACMLLHPGLYALAQQQHHLAISASSTSPHNALPRRTSTRDVDYIHRSFVTEWNSLGVTDPAERLQSCIRITAKHFGLGADWMNSDADVALPMARDPAGKEYDPIYAAAVQPNNIHLHTIFSAPNGMLTLISVTPFWSVALKLVRYTKFDPGDICLLLRNGTKLSNVFWTTQTLEGWLRSQCWPMGYSSYDLKRLDEMRSRIYHAIQMVSSWDEDSRQERPVIPHLTGRERNGFANQTLTPPQPLSYVDNTSTSTRPLSRGPVSYGMRDRETIPDPDDPWLDSPQQPNSRGPTPWHPQVDPEVARFDRSVASMLYESRRMPPTMLGHNDLPTVEQASRRLRDKDRSRARKKDRRSKWLTLGHDTSDSELELESDDERNMSRRHQPLYYDHNQQHQPVLPHNLHPPAWHHTRSSSAEPRPSTPYPAARRTRSPSPHPLKSRHRPPPLNLAPTNQMDSLADSFSHL</sequence>
<feature type="compositionally biased region" description="Basic residues" evidence="1">
    <location>
        <begin position="422"/>
        <end position="432"/>
    </location>
</feature>